<keyword evidence="15" id="KW-1185">Reference proteome</keyword>
<feature type="domain" description="Cytidyltransferase-like" evidence="13">
    <location>
        <begin position="314"/>
        <end position="507"/>
    </location>
</feature>
<evidence type="ECO:0000256" key="8">
    <source>
        <dbReference type="ARBA" id="ARBA00022840"/>
    </source>
</evidence>
<feature type="compositionally biased region" description="Basic and acidic residues" evidence="12">
    <location>
        <begin position="245"/>
        <end position="266"/>
    </location>
</feature>
<proteinExistence type="inferred from homology"/>
<dbReference type="PANTHER" id="PTHR12039">
    <property type="entry name" value="NICOTINAMIDE MONONUCLEOTIDE ADENYLYLTRANSFERASE"/>
    <property type="match status" value="1"/>
</dbReference>
<evidence type="ECO:0000256" key="11">
    <source>
        <dbReference type="ARBA" id="ARBA00049001"/>
    </source>
</evidence>
<dbReference type="GeneID" id="91990835"/>
<comment type="catalytic activity">
    <reaction evidence="11">
        <text>beta-nicotinamide D-ribonucleotide + ATP + H(+) = diphosphate + NAD(+)</text>
        <dbReference type="Rhea" id="RHEA:21360"/>
        <dbReference type="ChEBI" id="CHEBI:14649"/>
        <dbReference type="ChEBI" id="CHEBI:15378"/>
        <dbReference type="ChEBI" id="CHEBI:30616"/>
        <dbReference type="ChEBI" id="CHEBI:33019"/>
        <dbReference type="ChEBI" id="CHEBI:57540"/>
        <dbReference type="EC" id="2.7.7.1"/>
    </reaction>
</comment>
<feature type="compositionally biased region" description="Polar residues" evidence="12">
    <location>
        <begin position="86"/>
        <end position="101"/>
    </location>
</feature>
<keyword evidence="5" id="KW-0808">Transferase</keyword>
<dbReference type="InterPro" id="IPR004821">
    <property type="entry name" value="Cyt_trans-like"/>
</dbReference>
<evidence type="ECO:0000256" key="9">
    <source>
        <dbReference type="ARBA" id="ARBA00023027"/>
    </source>
</evidence>
<evidence type="ECO:0000256" key="10">
    <source>
        <dbReference type="ARBA" id="ARBA00048721"/>
    </source>
</evidence>
<dbReference type="CDD" id="cd09286">
    <property type="entry name" value="NMNAT_Eukarya"/>
    <property type="match status" value="1"/>
</dbReference>
<reference evidence="15" key="1">
    <citation type="submission" date="2015-01" db="EMBL/GenBank/DDBJ databases">
        <title>The Genome Sequence of Cryptococcus gattii MMRL2647.</title>
        <authorList>
            <consortium name="The Broad Institute Genomics Platform"/>
            <person name="Cuomo C."/>
            <person name="Litvintseva A."/>
            <person name="Chen Y."/>
            <person name="Heitman J."/>
            <person name="Sun S."/>
            <person name="Springer D."/>
            <person name="Dromer F."/>
            <person name="Young S."/>
            <person name="Zeng Q."/>
            <person name="Gargeya S."/>
            <person name="Abouelleil A."/>
            <person name="Alvarado L."/>
            <person name="Chapman S.B."/>
            <person name="Gainer-Dewar J."/>
            <person name="Goldberg J."/>
            <person name="Griggs A."/>
            <person name="Gujja S."/>
            <person name="Hansen M."/>
            <person name="Howarth C."/>
            <person name="Imamovic A."/>
            <person name="Larimer J."/>
            <person name="Murphy C."/>
            <person name="Naylor J."/>
            <person name="Pearson M."/>
            <person name="Priest M."/>
            <person name="Roberts A."/>
            <person name="Saif S."/>
            <person name="Shea T."/>
            <person name="Sykes S."/>
            <person name="Wortman J."/>
            <person name="Nusbaum C."/>
            <person name="Birren B."/>
        </authorList>
    </citation>
    <scope>NUCLEOTIDE SEQUENCE [LARGE SCALE GENOMIC DNA]</scope>
    <source>
        <strain evidence="15">IND107</strain>
    </source>
</reference>
<dbReference type="NCBIfam" id="TIGR00482">
    <property type="entry name" value="nicotinate (nicotinamide) nucleotide adenylyltransferase"/>
    <property type="match status" value="1"/>
</dbReference>
<dbReference type="Gene3D" id="3.40.50.620">
    <property type="entry name" value="HUPs"/>
    <property type="match status" value="1"/>
</dbReference>
<feature type="compositionally biased region" description="Basic and acidic residues" evidence="12">
    <location>
        <begin position="153"/>
        <end position="162"/>
    </location>
</feature>
<dbReference type="EMBL" id="ATAM02000006">
    <property type="protein sequence ID" value="KAL0247901.1"/>
    <property type="molecule type" value="Genomic_DNA"/>
</dbReference>
<evidence type="ECO:0000313" key="14">
    <source>
        <dbReference type="EMBL" id="KAL0247901.1"/>
    </source>
</evidence>
<evidence type="ECO:0000256" key="3">
    <source>
        <dbReference type="ARBA" id="ARBA00007064"/>
    </source>
</evidence>
<evidence type="ECO:0000256" key="2">
    <source>
        <dbReference type="ARBA" id="ARBA00005019"/>
    </source>
</evidence>
<evidence type="ECO:0000256" key="12">
    <source>
        <dbReference type="SAM" id="MobiDB-lite"/>
    </source>
</evidence>
<comment type="catalytic activity">
    <reaction evidence="10">
        <text>nicotinate beta-D-ribonucleotide + ATP + H(+) = deamido-NAD(+) + diphosphate</text>
        <dbReference type="Rhea" id="RHEA:22860"/>
        <dbReference type="ChEBI" id="CHEBI:15378"/>
        <dbReference type="ChEBI" id="CHEBI:30616"/>
        <dbReference type="ChEBI" id="CHEBI:33019"/>
        <dbReference type="ChEBI" id="CHEBI:57502"/>
        <dbReference type="ChEBI" id="CHEBI:58437"/>
        <dbReference type="EC" id="2.7.7.18"/>
    </reaction>
</comment>
<sequence>MASNGFKSPAPVLPAMGLHSFHNDSPPFAGAATSEMPDIPSLSLETQQYTRPALSTNPLARQQGLSRTASNTSQTGSNPQPVPSGPSETPSKAISSLKSIQPPTPPAPTTLDDELSSSRSRRLISGYLFGNPPSPTGACPEISGVTAASHTSTAEESRDPMMSRRFSPTLERARDVDRRMADELDSPPLTEGSQIDPRDALEMDSTPPPPSSESPKPADSDLVSMNEPLSSNIGAGALEGRGKRRMSERTRKQETGYDALEGRNDGEADLDLSAPQAEGGGSGAYLAGKAEYRFPRHRLRTKMHDESKIPLVIVACGSFSPPTYLHLRMFEMAKDEIVESQTYEIMAGYYSPVSSYYKKSGLAPARHRVRMCELAVEHTSTWLMVDPWEAGQPEYQRTAIVLDHFDEMLNGGEHGKGGLVMRNGTRRRYKIMLLAGGDLIESFGEPGVWSEPDLHVILGRFGCLIVERAGSDVWAFLLSHDILYHHRRNVVVIKQLIYNDISSTKVRLFVRRGMSIKYLLPNSVIQYIQDNKLYHGSDPKGMIGKH</sequence>
<dbReference type="SUPFAM" id="SSF52374">
    <property type="entry name" value="Nucleotidylyl transferase"/>
    <property type="match status" value="1"/>
</dbReference>
<feature type="compositionally biased region" description="Basic and acidic residues" evidence="12">
    <location>
        <begin position="171"/>
        <end position="182"/>
    </location>
</feature>
<evidence type="ECO:0000259" key="13">
    <source>
        <dbReference type="Pfam" id="PF01467"/>
    </source>
</evidence>
<dbReference type="InterPro" id="IPR051182">
    <property type="entry name" value="Euk_NMN_adenylyltrnsfrase"/>
</dbReference>
<comment type="similarity">
    <text evidence="3">Belongs to the eukaryotic NMN adenylyltransferase family.</text>
</comment>
<keyword evidence="8" id="KW-0067">ATP-binding</keyword>
<evidence type="ECO:0000256" key="1">
    <source>
        <dbReference type="ARBA" id="ARBA00004658"/>
    </source>
</evidence>
<protein>
    <submittedName>
        <fullName evidence="14">Nicotinate (Nicotinamide) nucleotide adenylyltransferase</fullName>
    </submittedName>
</protein>
<accession>A0ABR3BRV2</accession>
<keyword evidence="4" id="KW-0662">Pyridine nucleotide biosynthesis</keyword>
<dbReference type="RefSeq" id="XP_066613862.1">
    <property type="nucleotide sequence ID" value="XM_066758460.1"/>
</dbReference>
<reference evidence="14 15" key="2">
    <citation type="submission" date="2024-01" db="EMBL/GenBank/DDBJ databases">
        <title>Comparative genomics of Cryptococcus and Kwoniella reveals pathogenesis evolution and contrasting modes of karyotype evolution via chromosome fusion or intercentromeric recombination.</title>
        <authorList>
            <person name="Coelho M.A."/>
            <person name="David-Palma M."/>
            <person name="Shea T."/>
            <person name="Bowers K."/>
            <person name="Mcginley-Smith S."/>
            <person name="Mohammad A.W."/>
            <person name="Gnirke A."/>
            <person name="Yurkov A.M."/>
            <person name="Nowrousian M."/>
            <person name="Sun S."/>
            <person name="Cuomo C.A."/>
            <person name="Heitman J."/>
        </authorList>
    </citation>
    <scope>NUCLEOTIDE SEQUENCE [LARGE SCALE GENOMIC DNA]</scope>
    <source>
        <strain evidence="14 15">IND107</strain>
    </source>
</reference>
<evidence type="ECO:0000256" key="7">
    <source>
        <dbReference type="ARBA" id="ARBA00022741"/>
    </source>
</evidence>
<dbReference type="InterPro" id="IPR005248">
    <property type="entry name" value="NadD/NMNAT"/>
</dbReference>
<evidence type="ECO:0000256" key="6">
    <source>
        <dbReference type="ARBA" id="ARBA00022695"/>
    </source>
</evidence>
<dbReference type="GO" id="GO:0016779">
    <property type="term" value="F:nucleotidyltransferase activity"/>
    <property type="evidence" value="ECO:0007669"/>
    <property type="project" value="UniProtKB-KW"/>
</dbReference>
<name>A0ABR3BRV2_9TREE</name>
<keyword evidence="6 14" id="KW-0548">Nucleotidyltransferase</keyword>
<keyword evidence="7" id="KW-0547">Nucleotide-binding</keyword>
<comment type="pathway">
    <text evidence="1">Cofactor biosynthesis; NAD(+) biosynthesis; NAD(+) from nicotinamide D-ribonucleotide: step 1/1.</text>
</comment>
<dbReference type="PANTHER" id="PTHR12039:SF0">
    <property type="entry name" value="NICOTINAMIDE-NUCLEOTIDE ADENYLYLTRANSFERASE"/>
    <property type="match status" value="1"/>
</dbReference>
<dbReference type="Pfam" id="PF01467">
    <property type="entry name" value="CTP_transf_like"/>
    <property type="match status" value="1"/>
</dbReference>
<gene>
    <name evidence="14" type="ORF">I308_103979</name>
</gene>
<comment type="caution">
    <text evidence="14">The sequence shown here is derived from an EMBL/GenBank/DDBJ whole genome shotgun (WGS) entry which is preliminary data.</text>
</comment>
<feature type="compositionally biased region" description="Polar residues" evidence="12">
    <location>
        <begin position="43"/>
        <end position="79"/>
    </location>
</feature>
<dbReference type="Proteomes" id="UP000054399">
    <property type="component" value="Unassembled WGS sequence"/>
</dbReference>
<dbReference type="InterPro" id="IPR045094">
    <property type="entry name" value="NMNAT_euk"/>
</dbReference>
<keyword evidence="9" id="KW-0520">NAD</keyword>
<organism evidence="14 15">
    <name type="scientific">Cryptococcus tetragattii IND107</name>
    <dbReference type="NCBI Taxonomy" id="1296105"/>
    <lineage>
        <taxon>Eukaryota</taxon>
        <taxon>Fungi</taxon>
        <taxon>Dikarya</taxon>
        <taxon>Basidiomycota</taxon>
        <taxon>Agaricomycotina</taxon>
        <taxon>Tremellomycetes</taxon>
        <taxon>Tremellales</taxon>
        <taxon>Cryptococcaceae</taxon>
        <taxon>Cryptococcus</taxon>
        <taxon>Cryptococcus gattii species complex</taxon>
    </lineage>
</organism>
<feature type="region of interest" description="Disordered" evidence="12">
    <location>
        <begin position="21"/>
        <end position="284"/>
    </location>
</feature>
<comment type="pathway">
    <text evidence="2">Cofactor biosynthesis; NAD(+) biosynthesis; deamido-NAD(+) from nicotinate D-ribonucleotide: step 1/1.</text>
</comment>
<evidence type="ECO:0000256" key="5">
    <source>
        <dbReference type="ARBA" id="ARBA00022679"/>
    </source>
</evidence>
<evidence type="ECO:0000313" key="15">
    <source>
        <dbReference type="Proteomes" id="UP000054399"/>
    </source>
</evidence>
<evidence type="ECO:0000256" key="4">
    <source>
        <dbReference type="ARBA" id="ARBA00022642"/>
    </source>
</evidence>
<dbReference type="InterPro" id="IPR014729">
    <property type="entry name" value="Rossmann-like_a/b/a_fold"/>
</dbReference>